<dbReference type="EMBL" id="SJPP01000005">
    <property type="protein sequence ID" value="TWU04198.1"/>
    <property type="molecule type" value="Genomic_DNA"/>
</dbReference>
<keyword evidence="2" id="KW-1185">Reference proteome</keyword>
<dbReference type="OrthoDB" id="4205621at2"/>
<proteinExistence type="predicted"/>
<evidence type="ECO:0000313" key="2">
    <source>
        <dbReference type="Proteomes" id="UP000320735"/>
    </source>
</evidence>
<accession>A0A5C6AX39</accession>
<dbReference type="AlphaFoldDB" id="A0A5C6AX39"/>
<dbReference type="InterPro" id="IPR014710">
    <property type="entry name" value="RmlC-like_jellyroll"/>
</dbReference>
<gene>
    <name evidence="1" type="ORF">CA54_60800</name>
</gene>
<dbReference type="SUPFAM" id="SSF51182">
    <property type="entry name" value="RmlC-like cupins"/>
    <property type="match status" value="1"/>
</dbReference>
<organism evidence="1 2">
    <name type="scientific">Symmachiella macrocystis</name>
    <dbReference type="NCBI Taxonomy" id="2527985"/>
    <lineage>
        <taxon>Bacteria</taxon>
        <taxon>Pseudomonadati</taxon>
        <taxon>Planctomycetota</taxon>
        <taxon>Planctomycetia</taxon>
        <taxon>Planctomycetales</taxon>
        <taxon>Planctomycetaceae</taxon>
        <taxon>Symmachiella</taxon>
    </lineage>
</organism>
<reference evidence="1 2" key="1">
    <citation type="submission" date="2019-02" db="EMBL/GenBank/DDBJ databases">
        <title>Deep-cultivation of Planctomycetes and their phenomic and genomic characterization uncovers novel biology.</title>
        <authorList>
            <person name="Wiegand S."/>
            <person name="Jogler M."/>
            <person name="Boedeker C."/>
            <person name="Pinto D."/>
            <person name="Vollmers J."/>
            <person name="Rivas-Marin E."/>
            <person name="Kohn T."/>
            <person name="Peeters S.H."/>
            <person name="Heuer A."/>
            <person name="Rast P."/>
            <person name="Oberbeckmann S."/>
            <person name="Bunk B."/>
            <person name="Jeske O."/>
            <person name="Meyerdierks A."/>
            <person name="Storesund J.E."/>
            <person name="Kallscheuer N."/>
            <person name="Luecker S."/>
            <person name="Lage O.M."/>
            <person name="Pohl T."/>
            <person name="Merkel B.J."/>
            <person name="Hornburger P."/>
            <person name="Mueller R.-W."/>
            <person name="Bruemmer F."/>
            <person name="Labrenz M."/>
            <person name="Spormann A.M."/>
            <person name="Op Den Camp H."/>
            <person name="Overmann J."/>
            <person name="Amann R."/>
            <person name="Jetten M.S.M."/>
            <person name="Mascher T."/>
            <person name="Medema M.H."/>
            <person name="Devos D.P."/>
            <person name="Kaster A.-K."/>
            <person name="Ovreas L."/>
            <person name="Rohde M."/>
            <person name="Galperin M.Y."/>
            <person name="Jogler C."/>
        </authorList>
    </citation>
    <scope>NUCLEOTIDE SEQUENCE [LARGE SCALE GENOMIC DNA]</scope>
    <source>
        <strain evidence="1 2">CA54</strain>
    </source>
</reference>
<dbReference type="InterPro" id="IPR011051">
    <property type="entry name" value="RmlC_Cupin_sf"/>
</dbReference>
<evidence type="ECO:0008006" key="3">
    <source>
        <dbReference type="Google" id="ProtNLM"/>
    </source>
</evidence>
<dbReference type="Gene3D" id="2.60.120.10">
    <property type="entry name" value="Jelly Rolls"/>
    <property type="match status" value="1"/>
</dbReference>
<sequence length="124" mass="13736">MQYVRIYTGSDGETHFEDLEVELAEVNFAPPAPPVQLSAFTAAKQWMFFAIPPGWVGDWHPTPKRQTFFYLVGEVDIEVGDGTVRRFVSGDVAIVEDTTGKGHRSRTVGDETALQACVQMGDDE</sequence>
<evidence type="ECO:0000313" key="1">
    <source>
        <dbReference type="EMBL" id="TWU04198.1"/>
    </source>
</evidence>
<dbReference type="RefSeq" id="WP_146374457.1">
    <property type="nucleotide sequence ID" value="NZ_SJPP01000005.1"/>
</dbReference>
<dbReference type="Proteomes" id="UP000320735">
    <property type="component" value="Unassembled WGS sequence"/>
</dbReference>
<comment type="caution">
    <text evidence="1">The sequence shown here is derived from an EMBL/GenBank/DDBJ whole genome shotgun (WGS) entry which is preliminary data.</text>
</comment>
<name>A0A5C6AX39_9PLAN</name>
<protein>
    <recommendedName>
        <fullName evidence="3">Cupin domain protein</fullName>
    </recommendedName>
</protein>